<organism evidence="1 2">
    <name type="scientific">Eumeta variegata</name>
    <name type="common">Bagworm moth</name>
    <name type="synonym">Eumeta japonica</name>
    <dbReference type="NCBI Taxonomy" id="151549"/>
    <lineage>
        <taxon>Eukaryota</taxon>
        <taxon>Metazoa</taxon>
        <taxon>Ecdysozoa</taxon>
        <taxon>Arthropoda</taxon>
        <taxon>Hexapoda</taxon>
        <taxon>Insecta</taxon>
        <taxon>Pterygota</taxon>
        <taxon>Neoptera</taxon>
        <taxon>Endopterygota</taxon>
        <taxon>Lepidoptera</taxon>
        <taxon>Glossata</taxon>
        <taxon>Ditrysia</taxon>
        <taxon>Tineoidea</taxon>
        <taxon>Psychidae</taxon>
        <taxon>Oiketicinae</taxon>
        <taxon>Eumeta</taxon>
    </lineage>
</organism>
<dbReference type="PANTHER" id="PTHR20974:SF0">
    <property type="entry name" value="UPF0585 PROTEIN CG18661"/>
    <property type="match status" value="1"/>
</dbReference>
<comment type="caution">
    <text evidence="1">The sequence shown here is derived from an EMBL/GenBank/DDBJ whole genome shotgun (WGS) entry which is preliminary data.</text>
</comment>
<evidence type="ECO:0000313" key="2">
    <source>
        <dbReference type="Proteomes" id="UP000299102"/>
    </source>
</evidence>
<name>A0A4C1S8M3_EUMVA</name>
<dbReference type="AlphaFoldDB" id="A0A4C1S8M3"/>
<dbReference type="EMBL" id="BGZK01006404">
    <property type="protein sequence ID" value="GBO98561.1"/>
    <property type="molecule type" value="Genomic_DNA"/>
</dbReference>
<sequence length="138" mass="15622">MGDWPIWHKCFSKEKLVYPAANRNKEAILQVLKRFIIPDVDENHTVFLEISSGSGLFENAGAYLKSEGLMITYGPYSKDGVISPESNVSFHASLKARDPSWGIRDINDLEKLAQKNNITLIDTIEMPANNKTLIWKKK</sequence>
<dbReference type="InterPro" id="IPR010342">
    <property type="entry name" value="DUF938"/>
</dbReference>
<dbReference type="STRING" id="151549.A0A4C1S8M3"/>
<evidence type="ECO:0000313" key="1">
    <source>
        <dbReference type="EMBL" id="GBO98561.1"/>
    </source>
</evidence>
<accession>A0A4C1S8M3</accession>
<proteinExistence type="predicted"/>
<dbReference type="Proteomes" id="UP000299102">
    <property type="component" value="Unassembled WGS sequence"/>
</dbReference>
<gene>
    <name evidence="1" type="ORF">EVAR_101212_1</name>
</gene>
<reference evidence="1 2" key="1">
    <citation type="journal article" date="2019" name="Commun. Biol.">
        <title>The bagworm genome reveals a unique fibroin gene that provides high tensile strength.</title>
        <authorList>
            <person name="Kono N."/>
            <person name="Nakamura H."/>
            <person name="Ohtoshi R."/>
            <person name="Tomita M."/>
            <person name="Numata K."/>
            <person name="Arakawa K."/>
        </authorList>
    </citation>
    <scope>NUCLEOTIDE SEQUENCE [LARGE SCALE GENOMIC DNA]</scope>
</reference>
<protein>
    <submittedName>
        <fullName evidence="1">UPF0585 protein CG18661</fullName>
    </submittedName>
</protein>
<dbReference type="Pfam" id="PF06080">
    <property type="entry name" value="DUF938"/>
    <property type="match status" value="1"/>
</dbReference>
<keyword evidence="2" id="KW-1185">Reference proteome</keyword>
<dbReference type="PANTHER" id="PTHR20974">
    <property type="entry name" value="UPF0585 PROTEIN CG18661"/>
    <property type="match status" value="1"/>
</dbReference>
<dbReference type="OrthoDB" id="10258744at2759"/>